<keyword evidence="2" id="KW-1133">Transmembrane helix</keyword>
<name>A0ABP7E759_9ACTN</name>
<protein>
    <submittedName>
        <fullName evidence="3">Uncharacterized protein</fullName>
    </submittedName>
</protein>
<evidence type="ECO:0000256" key="1">
    <source>
        <dbReference type="SAM" id="MobiDB-lite"/>
    </source>
</evidence>
<proteinExistence type="predicted"/>
<feature type="compositionally biased region" description="Polar residues" evidence="1">
    <location>
        <begin position="1"/>
        <end position="12"/>
    </location>
</feature>
<keyword evidence="4" id="KW-1185">Reference proteome</keyword>
<accession>A0ABP7E759</accession>
<evidence type="ECO:0000313" key="4">
    <source>
        <dbReference type="Proteomes" id="UP001500051"/>
    </source>
</evidence>
<organism evidence="3 4">
    <name type="scientific">Microlunatus aurantiacus</name>
    <dbReference type="NCBI Taxonomy" id="446786"/>
    <lineage>
        <taxon>Bacteria</taxon>
        <taxon>Bacillati</taxon>
        <taxon>Actinomycetota</taxon>
        <taxon>Actinomycetes</taxon>
        <taxon>Propionibacteriales</taxon>
        <taxon>Propionibacteriaceae</taxon>
        <taxon>Microlunatus</taxon>
    </lineage>
</organism>
<evidence type="ECO:0000256" key="2">
    <source>
        <dbReference type="SAM" id="Phobius"/>
    </source>
</evidence>
<keyword evidence="2" id="KW-0812">Transmembrane</keyword>
<evidence type="ECO:0000313" key="3">
    <source>
        <dbReference type="EMBL" id="GAA3715247.1"/>
    </source>
</evidence>
<sequence>MPKVFSNLNLNAGTPPRVQPNLGEWGPGMVPTTRSKRRMRIWVGLALFGALLACFLLGWYVYYLMTGSFGFGLGDQG</sequence>
<gene>
    <name evidence="3" type="ORF">GCM10022204_38350</name>
</gene>
<feature type="region of interest" description="Disordered" evidence="1">
    <location>
        <begin position="1"/>
        <end position="26"/>
    </location>
</feature>
<keyword evidence="2" id="KW-0472">Membrane</keyword>
<comment type="caution">
    <text evidence="3">The sequence shown here is derived from an EMBL/GenBank/DDBJ whole genome shotgun (WGS) entry which is preliminary data.</text>
</comment>
<reference evidence="4" key="1">
    <citation type="journal article" date="2019" name="Int. J. Syst. Evol. Microbiol.">
        <title>The Global Catalogue of Microorganisms (GCM) 10K type strain sequencing project: providing services to taxonomists for standard genome sequencing and annotation.</title>
        <authorList>
            <consortium name="The Broad Institute Genomics Platform"/>
            <consortium name="The Broad Institute Genome Sequencing Center for Infectious Disease"/>
            <person name="Wu L."/>
            <person name="Ma J."/>
        </authorList>
    </citation>
    <scope>NUCLEOTIDE SEQUENCE [LARGE SCALE GENOMIC DNA]</scope>
    <source>
        <strain evidence="4">JCM 16548</strain>
    </source>
</reference>
<dbReference type="Proteomes" id="UP001500051">
    <property type="component" value="Unassembled WGS sequence"/>
</dbReference>
<feature type="transmembrane region" description="Helical" evidence="2">
    <location>
        <begin position="41"/>
        <end position="62"/>
    </location>
</feature>
<dbReference type="EMBL" id="BAAAYX010000020">
    <property type="protein sequence ID" value="GAA3715247.1"/>
    <property type="molecule type" value="Genomic_DNA"/>
</dbReference>
<dbReference type="RefSeq" id="WP_344814067.1">
    <property type="nucleotide sequence ID" value="NZ_BAAAYX010000020.1"/>
</dbReference>